<comment type="similarity">
    <text evidence="1">Belongs to the universal ribosomal protein uL6 family.</text>
</comment>
<dbReference type="InterPro" id="IPR036789">
    <property type="entry name" value="Ribosomal_uL6-like_a/b-dom_sf"/>
</dbReference>
<proteinExistence type="inferred from homology"/>
<dbReference type="Gene3D" id="3.90.930.12">
    <property type="entry name" value="Ribosomal protein L6, alpha-beta domain"/>
    <property type="match status" value="1"/>
</dbReference>
<gene>
    <name evidence="5" type="primary">ORF200</name>
</gene>
<reference evidence="5" key="1">
    <citation type="thesis" date="1995" institute="Institut fuer Pflanzenphysiologie" country="Justus Liebig Universitaet">
        <authorList>
            <person name="Viehmann S."/>
        </authorList>
    </citation>
    <scope>NUCLEOTIDE SEQUENCE</scope>
    <source>
        <strain evidence="5">RK-1</strain>
    </source>
</reference>
<name>Q36344_CYACA</name>
<reference evidence="5" key="2">
    <citation type="journal article" date="1996" name="Curr. Genet.">
        <title>Genes for two subunits of succinate dehydrogenase form a cluster on the mitochondrial genome of Rhodophyta.</title>
        <authorList>
            <person name="Viehmann S."/>
            <person name="Richard O."/>
            <person name="Boyen C."/>
            <person name="Zetsche K."/>
        </authorList>
    </citation>
    <scope>NUCLEOTIDE SEQUENCE</scope>
    <source>
        <strain evidence="5">RK-1</strain>
    </source>
</reference>
<keyword evidence="5" id="KW-0496">Mitochondrion</keyword>
<evidence type="ECO:0000256" key="1">
    <source>
        <dbReference type="ARBA" id="ARBA00009356"/>
    </source>
</evidence>
<keyword evidence="4" id="KW-0472">Membrane</keyword>
<keyword evidence="4" id="KW-1133">Transmembrane helix</keyword>
<sequence length="200" mass="23980">MSKLHFYLFNIFNFFSISLKFFFWRLLCWCNFYSEKYVYLMQKRNLSFFLFPADTLVKERIFLASWLGFLLIEFFEFIVQIVKTNKQKLYILCFSPIFLSYFKLFVNGVITGFSVFCQLKGIGYKVNNYDENYLYFNLGNRNLISVPKIFSSGFTKLVNPQLIKIQGLFQLNVYHIASLTKSLSKFNFYRKKGIHFFLEV</sequence>
<dbReference type="SUPFAM" id="SSF56053">
    <property type="entry name" value="Ribosomal protein L6"/>
    <property type="match status" value="1"/>
</dbReference>
<protein>
    <submittedName>
        <fullName evidence="5">Uncharacterized protein ORF200</fullName>
    </submittedName>
</protein>
<feature type="transmembrane region" description="Helical" evidence="4">
    <location>
        <begin position="61"/>
        <end position="82"/>
    </location>
</feature>
<keyword evidence="4" id="KW-0812">Transmembrane</keyword>
<dbReference type="EMBL" id="Z48930">
    <property type="protein sequence ID" value="CAA88772.1"/>
    <property type="molecule type" value="Genomic_DNA"/>
</dbReference>
<evidence type="ECO:0000256" key="2">
    <source>
        <dbReference type="ARBA" id="ARBA00022980"/>
    </source>
</evidence>
<dbReference type="GO" id="GO:0003735">
    <property type="term" value="F:structural constituent of ribosome"/>
    <property type="evidence" value="ECO:0007669"/>
    <property type="project" value="InterPro"/>
</dbReference>
<keyword evidence="2" id="KW-0689">Ribosomal protein</keyword>
<keyword evidence="3" id="KW-0687">Ribonucleoprotein</keyword>
<dbReference type="GO" id="GO:0005840">
    <property type="term" value="C:ribosome"/>
    <property type="evidence" value="ECO:0007669"/>
    <property type="project" value="UniProtKB-KW"/>
</dbReference>
<dbReference type="GO" id="GO:0006412">
    <property type="term" value="P:translation"/>
    <property type="evidence" value="ECO:0007669"/>
    <property type="project" value="InterPro"/>
</dbReference>
<dbReference type="AlphaFoldDB" id="Q36344"/>
<accession>Q36344</accession>
<feature type="transmembrane region" description="Helical" evidence="4">
    <location>
        <begin position="89"/>
        <end position="110"/>
    </location>
</feature>
<evidence type="ECO:0000256" key="4">
    <source>
        <dbReference type="SAM" id="Phobius"/>
    </source>
</evidence>
<dbReference type="InterPro" id="IPR000702">
    <property type="entry name" value="Ribosomal_uL6-like"/>
</dbReference>
<dbReference type="GO" id="GO:0019843">
    <property type="term" value="F:rRNA binding"/>
    <property type="evidence" value="ECO:0007669"/>
    <property type="project" value="InterPro"/>
</dbReference>
<dbReference type="PIR" id="S62762">
    <property type="entry name" value="S62762"/>
</dbReference>
<evidence type="ECO:0000313" key="5">
    <source>
        <dbReference type="EMBL" id="CAA88772.1"/>
    </source>
</evidence>
<dbReference type="PIRSF" id="PIRSF002162">
    <property type="entry name" value="Ribosomal_L6"/>
    <property type="match status" value="1"/>
</dbReference>
<feature type="transmembrane region" description="Helical" evidence="4">
    <location>
        <begin position="7"/>
        <end position="27"/>
    </location>
</feature>
<organism evidence="5">
    <name type="scientific">Cyanidium caldarium</name>
    <name type="common">Red alga</name>
    <dbReference type="NCBI Taxonomy" id="2771"/>
    <lineage>
        <taxon>Eukaryota</taxon>
        <taxon>Rhodophyta</taxon>
        <taxon>Bangiophyceae</taxon>
        <taxon>Cyanidiales</taxon>
        <taxon>Cyanidiaceae</taxon>
        <taxon>Cyanidium</taxon>
    </lineage>
</organism>
<dbReference type="GO" id="GO:1990904">
    <property type="term" value="C:ribonucleoprotein complex"/>
    <property type="evidence" value="ECO:0007669"/>
    <property type="project" value="UniProtKB-KW"/>
</dbReference>
<geneLocation type="mitochondrion" evidence="5"/>
<evidence type="ECO:0000256" key="3">
    <source>
        <dbReference type="ARBA" id="ARBA00023274"/>
    </source>
</evidence>